<feature type="transmembrane region" description="Helical" evidence="1">
    <location>
        <begin position="33"/>
        <end position="52"/>
    </location>
</feature>
<proteinExistence type="predicted"/>
<reference evidence="2" key="1">
    <citation type="submission" date="2014-05" db="EMBL/GenBank/DDBJ databases">
        <authorList>
            <person name="Chronopoulou M."/>
        </authorList>
    </citation>
    <scope>NUCLEOTIDE SEQUENCE</scope>
    <source>
        <tissue evidence="2">Whole organism</tissue>
    </source>
</reference>
<dbReference type="AlphaFoldDB" id="A0A0K2V4V0"/>
<keyword evidence="1" id="KW-0812">Transmembrane</keyword>
<dbReference type="EMBL" id="HACA01028148">
    <property type="protein sequence ID" value="CDW45509.1"/>
    <property type="molecule type" value="Transcribed_RNA"/>
</dbReference>
<sequence length="54" mass="6434">MLTSHNHSSYTHMKSGIVFKIMDFEVHPTRTKVAMYIVYTIYNMFLCIPFFVKN</sequence>
<name>A0A0K2V4V0_LEPSM</name>
<accession>A0A0K2V4V0</accession>
<evidence type="ECO:0000313" key="2">
    <source>
        <dbReference type="EMBL" id="CDW45509.1"/>
    </source>
</evidence>
<dbReference type="EMBL" id="HACA01028149">
    <property type="protein sequence ID" value="CDW45510.1"/>
    <property type="molecule type" value="Transcribed_RNA"/>
</dbReference>
<keyword evidence="1" id="KW-1133">Transmembrane helix</keyword>
<keyword evidence="1" id="KW-0472">Membrane</keyword>
<protein>
    <submittedName>
        <fullName evidence="2">Uncharacterized protein</fullName>
    </submittedName>
</protein>
<organism evidence="2">
    <name type="scientific">Lepeophtheirus salmonis</name>
    <name type="common">Salmon louse</name>
    <name type="synonym">Caligus salmonis</name>
    <dbReference type="NCBI Taxonomy" id="72036"/>
    <lineage>
        <taxon>Eukaryota</taxon>
        <taxon>Metazoa</taxon>
        <taxon>Ecdysozoa</taxon>
        <taxon>Arthropoda</taxon>
        <taxon>Crustacea</taxon>
        <taxon>Multicrustacea</taxon>
        <taxon>Hexanauplia</taxon>
        <taxon>Copepoda</taxon>
        <taxon>Siphonostomatoida</taxon>
        <taxon>Caligidae</taxon>
        <taxon>Lepeophtheirus</taxon>
    </lineage>
</organism>
<evidence type="ECO:0000256" key="1">
    <source>
        <dbReference type="SAM" id="Phobius"/>
    </source>
</evidence>